<feature type="compositionally biased region" description="Polar residues" evidence="1">
    <location>
        <begin position="56"/>
        <end position="75"/>
    </location>
</feature>
<accession>A0A084GCI2</accession>
<dbReference type="KEGG" id="sapo:SAPIO_CDS2455"/>
<dbReference type="AlphaFoldDB" id="A0A084GCI2"/>
<dbReference type="PANTHER" id="PTHR34144">
    <property type="entry name" value="CHROMOSOME 8, WHOLE GENOME SHOTGUN SEQUENCE"/>
    <property type="match status" value="1"/>
</dbReference>
<name>A0A084GCI2_PSEDA</name>
<dbReference type="InterPro" id="IPR021047">
    <property type="entry name" value="Mannosyltransferase_CMT1"/>
</dbReference>
<evidence type="ECO:0000256" key="1">
    <source>
        <dbReference type="SAM" id="MobiDB-lite"/>
    </source>
</evidence>
<dbReference type="RefSeq" id="XP_016644843.1">
    <property type="nucleotide sequence ID" value="XM_016785467.1"/>
</dbReference>
<evidence type="ECO:0000313" key="2">
    <source>
        <dbReference type="EMBL" id="KEZ45044.1"/>
    </source>
</evidence>
<dbReference type="EMBL" id="JOWA01000086">
    <property type="protein sequence ID" value="KEZ45044.1"/>
    <property type="molecule type" value="Genomic_DNA"/>
</dbReference>
<keyword evidence="3" id="KW-1185">Reference proteome</keyword>
<dbReference type="Proteomes" id="UP000028545">
    <property type="component" value="Unassembled WGS sequence"/>
</dbReference>
<dbReference type="GO" id="GO:0016757">
    <property type="term" value="F:glycosyltransferase activity"/>
    <property type="evidence" value="ECO:0007669"/>
    <property type="project" value="UniProtKB-KW"/>
</dbReference>
<dbReference type="HOGENOM" id="CLU_036740_1_0_1"/>
<dbReference type="SUPFAM" id="SSF53448">
    <property type="entry name" value="Nucleotide-diphospho-sugar transferases"/>
    <property type="match status" value="1"/>
</dbReference>
<organism evidence="2 3">
    <name type="scientific">Pseudallescheria apiosperma</name>
    <name type="common">Scedosporium apiospermum</name>
    <dbReference type="NCBI Taxonomy" id="563466"/>
    <lineage>
        <taxon>Eukaryota</taxon>
        <taxon>Fungi</taxon>
        <taxon>Dikarya</taxon>
        <taxon>Ascomycota</taxon>
        <taxon>Pezizomycotina</taxon>
        <taxon>Sordariomycetes</taxon>
        <taxon>Hypocreomycetidae</taxon>
        <taxon>Microascales</taxon>
        <taxon>Microascaceae</taxon>
        <taxon>Scedosporium</taxon>
    </lineage>
</organism>
<dbReference type="VEuPathDB" id="FungiDB:SAPIO_CDS2455"/>
<dbReference type="Pfam" id="PF11735">
    <property type="entry name" value="CAP59_mtransfer"/>
    <property type="match status" value="1"/>
</dbReference>
<dbReference type="OrthoDB" id="262547at2759"/>
<sequence>MGWFTLRALRRRSAFGILLVILLLLSYYGLLSKTSHILRSISQPTRYLDPGASEATAESTPTSEQRPTNSSSDSPTARPIVENATMYLHAIMDPDNRELEGLACPRLNSKRYNYLKPKSPKEPSYFFALDLREIITLLPRLMGSIVEVVRFLGPRHCVLSVVEGNSQDGTSEVLSLLRKEIEALGAQYHFLRSDINPSTSGDRIGDLAALRNLALEPLTSNEVGFNHETTVIFLNDVAICPEDILELVHQRQRIGADMTCGFDWTYVGEHPTFYDVWVARTITGDSFFEIPPDGNWDSAWNLFWNSPEDRVRFQSHSPFQVFSCWNGAAVFTARPLWDKGIRFRAPSPEECFQGEPQLFCKDLWHAGFGKIAVIPSVNLEYDNEHAIKIKALKGYASQWVEQEPNDIPVIEWKISPPAKIKCMASYDNQEWRPWDEGLFES</sequence>
<keyword evidence="2" id="KW-0328">Glycosyltransferase</keyword>
<keyword evidence="2" id="KW-0808">Transferase</keyword>
<protein>
    <submittedName>
        <fullName evidence="2">Alpha-mannosyltransferase cmt1</fullName>
    </submittedName>
</protein>
<comment type="caution">
    <text evidence="2">The sequence shown here is derived from an EMBL/GenBank/DDBJ whole genome shotgun (WGS) entry which is preliminary data.</text>
</comment>
<dbReference type="InterPro" id="IPR029044">
    <property type="entry name" value="Nucleotide-diphossugar_trans"/>
</dbReference>
<dbReference type="PANTHER" id="PTHR34144:SF5">
    <property type="entry name" value="ALPHA-1,3-MANNOSYLTRANSFERASE CMT1"/>
    <property type="match status" value="1"/>
</dbReference>
<evidence type="ECO:0000313" key="3">
    <source>
        <dbReference type="Proteomes" id="UP000028545"/>
    </source>
</evidence>
<dbReference type="GeneID" id="27721527"/>
<proteinExistence type="predicted"/>
<feature type="region of interest" description="Disordered" evidence="1">
    <location>
        <begin position="49"/>
        <end position="77"/>
    </location>
</feature>
<dbReference type="OMA" id="CYMGEPT"/>
<reference evidence="2 3" key="1">
    <citation type="journal article" date="2014" name="Genome Announc.">
        <title>Draft genome sequence of the pathogenic fungus Scedosporium apiospermum.</title>
        <authorList>
            <person name="Vandeputte P."/>
            <person name="Ghamrawi S."/>
            <person name="Rechenmann M."/>
            <person name="Iltis A."/>
            <person name="Giraud S."/>
            <person name="Fleury M."/>
            <person name="Thornton C."/>
            <person name="Delhaes L."/>
            <person name="Meyer W."/>
            <person name="Papon N."/>
            <person name="Bouchara J.P."/>
        </authorList>
    </citation>
    <scope>NUCLEOTIDE SEQUENCE [LARGE SCALE GENOMIC DNA]</scope>
    <source>
        <strain evidence="2 3">IHEM 14462</strain>
    </source>
</reference>
<gene>
    <name evidence="2" type="ORF">SAPIO_CDS2455</name>
</gene>